<sequence length="164" mass="17714">MKKKPFPHQKGFTLIELVIVMAILLVLYAILSVNISQTPEHSSLTTQMTTLVSDIKNQQLKALAGQTSEGISSAYGIYFSPNSYTLFSGTSYSDASPSNITVNLNDNLTFDNVNLPQQSVVFSALTGEVTAYDSGQNTLSLSNSITNDRQTLTLNAWGAVISVN</sequence>
<gene>
    <name evidence="2" type="ORF">UV09_C0003G0021</name>
</gene>
<name>A0A0G1BN29_9BACT</name>
<reference evidence="2 3" key="1">
    <citation type="journal article" date="2015" name="Nature">
        <title>rRNA introns, odd ribosomes, and small enigmatic genomes across a large radiation of phyla.</title>
        <authorList>
            <person name="Brown C.T."/>
            <person name="Hug L.A."/>
            <person name="Thomas B.C."/>
            <person name="Sharon I."/>
            <person name="Castelle C.J."/>
            <person name="Singh A."/>
            <person name="Wilkins M.J."/>
            <person name="Williams K.H."/>
            <person name="Banfield J.F."/>
        </authorList>
    </citation>
    <scope>NUCLEOTIDE SEQUENCE [LARGE SCALE GENOMIC DNA]</scope>
</reference>
<keyword evidence="1" id="KW-0812">Transmembrane</keyword>
<feature type="transmembrane region" description="Helical" evidence="1">
    <location>
        <begin position="12"/>
        <end position="31"/>
    </location>
</feature>
<evidence type="ECO:0008006" key="4">
    <source>
        <dbReference type="Google" id="ProtNLM"/>
    </source>
</evidence>
<dbReference type="EMBL" id="LCDD01000003">
    <property type="protein sequence ID" value="KKS47676.1"/>
    <property type="molecule type" value="Genomic_DNA"/>
</dbReference>
<accession>A0A0G1BN29</accession>
<dbReference type="Gene3D" id="3.30.700.10">
    <property type="entry name" value="Glycoprotein, Type 4 Pilin"/>
    <property type="match status" value="1"/>
</dbReference>
<evidence type="ECO:0000313" key="3">
    <source>
        <dbReference type="Proteomes" id="UP000034320"/>
    </source>
</evidence>
<dbReference type="AlphaFoldDB" id="A0A0G1BN29"/>
<dbReference type="Pfam" id="PF07963">
    <property type="entry name" value="N_methyl"/>
    <property type="match status" value="1"/>
</dbReference>
<dbReference type="SUPFAM" id="SSF54523">
    <property type="entry name" value="Pili subunits"/>
    <property type="match status" value="1"/>
</dbReference>
<proteinExistence type="predicted"/>
<dbReference type="Proteomes" id="UP000034320">
    <property type="component" value="Unassembled WGS sequence"/>
</dbReference>
<dbReference type="InterPro" id="IPR012902">
    <property type="entry name" value="N_methyl_site"/>
</dbReference>
<keyword evidence="1" id="KW-0472">Membrane</keyword>
<evidence type="ECO:0000256" key="1">
    <source>
        <dbReference type="SAM" id="Phobius"/>
    </source>
</evidence>
<protein>
    <recommendedName>
        <fullName evidence="4">Prepilin-type N-terminal cleavage/methylation domain-containing protein</fullName>
    </recommendedName>
</protein>
<comment type="caution">
    <text evidence="2">The sequence shown here is derived from an EMBL/GenBank/DDBJ whole genome shotgun (WGS) entry which is preliminary data.</text>
</comment>
<dbReference type="InterPro" id="IPR045584">
    <property type="entry name" value="Pilin-like"/>
</dbReference>
<keyword evidence="1" id="KW-1133">Transmembrane helix</keyword>
<organism evidence="2 3">
    <name type="scientific">Candidatus Gottesmanbacteria bacterium GW2011_GWA2_42_18</name>
    <dbReference type="NCBI Taxonomy" id="1618442"/>
    <lineage>
        <taxon>Bacteria</taxon>
        <taxon>Candidatus Gottesmaniibacteriota</taxon>
    </lineage>
</organism>
<dbReference type="NCBIfam" id="TIGR02532">
    <property type="entry name" value="IV_pilin_GFxxxE"/>
    <property type="match status" value="1"/>
</dbReference>
<evidence type="ECO:0000313" key="2">
    <source>
        <dbReference type="EMBL" id="KKS47676.1"/>
    </source>
</evidence>